<accession>A2EGL1</accession>
<keyword evidence="2" id="KW-1185">Reference proteome</keyword>
<dbReference type="InterPro" id="IPR036291">
    <property type="entry name" value="NAD(P)-bd_dom_sf"/>
</dbReference>
<dbReference type="Proteomes" id="UP000001542">
    <property type="component" value="Unassembled WGS sequence"/>
</dbReference>
<dbReference type="SMR" id="A2EGL1"/>
<dbReference type="AlphaFoldDB" id="A2EGL1"/>
<dbReference type="VEuPathDB" id="TrichDB:TVAGG3_0539830"/>
<dbReference type="RefSeq" id="XP_001320429.1">
    <property type="nucleotide sequence ID" value="XM_001320394.1"/>
</dbReference>
<sequence length="271" mass="30144">MIGDCSEKSAIIIGATSDIGEEMISRLMKYNISNLIITGRDSNHLEKIAQKYQGKSTKIHTIEVDLSKEKNILEFEQKYKPFSDIKIDYYLFCPGTCGAMDQVSYLQMKYDISKVININFLSAVTTFEAISPSSHCSAVFVSSTNSFHPLECGTGYCTTKAALSEYSKLKAKELLNSGVRVNSIAPGLIATKFHDNYFESKEELTAFFQEHVKTTVLGRLVSIDGVANTIEFLFSDLSKDVTGTQFVIDCGETLFPDNEDDDEEESSTQDD</sequence>
<dbReference type="PRINTS" id="PR00081">
    <property type="entry name" value="GDHRDH"/>
</dbReference>
<dbReference type="eggNOG" id="KOG0725">
    <property type="taxonomic scope" value="Eukaryota"/>
</dbReference>
<gene>
    <name evidence="1" type="ORF">TVAG_308120</name>
</gene>
<dbReference type="EMBL" id="DS113383">
    <property type="protein sequence ID" value="EAY08206.1"/>
    <property type="molecule type" value="Genomic_DNA"/>
</dbReference>
<proteinExistence type="predicted"/>
<dbReference type="Gene3D" id="3.40.50.720">
    <property type="entry name" value="NAD(P)-binding Rossmann-like Domain"/>
    <property type="match status" value="1"/>
</dbReference>
<dbReference type="PANTHER" id="PTHR43975:SF2">
    <property type="entry name" value="EG:BACR7A4.14 PROTEIN-RELATED"/>
    <property type="match status" value="1"/>
</dbReference>
<dbReference type="VEuPathDB" id="TrichDB:TVAG_308120"/>
<dbReference type="InterPro" id="IPR002347">
    <property type="entry name" value="SDR_fam"/>
</dbReference>
<dbReference type="KEGG" id="tva:4766104"/>
<dbReference type="InParanoid" id="A2EGL1"/>
<dbReference type="Pfam" id="PF00106">
    <property type="entry name" value="adh_short"/>
    <property type="match status" value="1"/>
</dbReference>
<protein>
    <submittedName>
        <fullName evidence="1">Oxidoreductase, short chain dehydrogenase/reductase family protein</fullName>
    </submittedName>
</protein>
<dbReference type="OMA" id="KMEEIMQ"/>
<reference evidence="1" key="2">
    <citation type="journal article" date="2007" name="Science">
        <title>Draft genome sequence of the sexually transmitted pathogen Trichomonas vaginalis.</title>
        <authorList>
            <person name="Carlton J.M."/>
            <person name="Hirt R.P."/>
            <person name="Silva J.C."/>
            <person name="Delcher A.L."/>
            <person name="Schatz M."/>
            <person name="Zhao Q."/>
            <person name="Wortman J.R."/>
            <person name="Bidwell S.L."/>
            <person name="Alsmark U.C.M."/>
            <person name="Besteiro S."/>
            <person name="Sicheritz-Ponten T."/>
            <person name="Noel C.J."/>
            <person name="Dacks J.B."/>
            <person name="Foster P.G."/>
            <person name="Simillion C."/>
            <person name="Van de Peer Y."/>
            <person name="Miranda-Saavedra D."/>
            <person name="Barton G.J."/>
            <person name="Westrop G.D."/>
            <person name="Mueller S."/>
            <person name="Dessi D."/>
            <person name="Fiori P.L."/>
            <person name="Ren Q."/>
            <person name="Paulsen I."/>
            <person name="Zhang H."/>
            <person name="Bastida-Corcuera F.D."/>
            <person name="Simoes-Barbosa A."/>
            <person name="Brown M.T."/>
            <person name="Hayes R.D."/>
            <person name="Mukherjee M."/>
            <person name="Okumura C.Y."/>
            <person name="Schneider R."/>
            <person name="Smith A.J."/>
            <person name="Vanacova S."/>
            <person name="Villalvazo M."/>
            <person name="Haas B.J."/>
            <person name="Pertea M."/>
            <person name="Feldblyum T.V."/>
            <person name="Utterback T.R."/>
            <person name="Shu C.L."/>
            <person name="Osoegawa K."/>
            <person name="de Jong P.J."/>
            <person name="Hrdy I."/>
            <person name="Horvathova L."/>
            <person name="Zubacova Z."/>
            <person name="Dolezal P."/>
            <person name="Malik S.B."/>
            <person name="Logsdon J.M. Jr."/>
            <person name="Henze K."/>
            <person name="Gupta A."/>
            <person name="Wang C.C."/>
            <person name="Dunne R.L."/>
            <person name="Upcroft J.A."/>
            <person name="Upcroft P."/>
            <person name="White O."/>
            <person name="Salzberg S.L."/>
            <person name="Tang P."/>
            <person name="Chiu C.-H."/>
            <person name="Lee Y.-S."/>
            <person name="Embley T.M."/>
            <person name="Coombs G.H."/>
            <person name="Mottram J.C."/>
            <person name="Tachezy J."/>
            <person name="Fraser-Liggett C.M."/>
            <person name="Johnson P.J."/>
        </authorList>
    </citation>
    <scope>NUCLEOTIDE SEQUENCE [LARGE SCALE GENOMIC DNA]</scope>
    <source>
        <strain evidence="1">G3</strain>
    </source>
</reference>
<dbReference type="SUPFAM" id="SSF51735">
    <property type="entry name" value="NAD(P)-binding Rossmann-fold domains"/>
    <property type="match status" value="1"/>
</dbReference>
<evidence type="ECO:0000313" key="2">
    <source>
        <dbReference type="Proteomes" id="UP000001542"/>
    </source>
</evidence>
<name>A2EGL1_TRIV3</name>
<organism evidence="1 2">
    <name type="scientific">Trichomonas vaginalis (strain ATCC PRA-98 / G3)</name>
    <dbReference type="NCBI Taxonomy" id="412133"/>
    <lineage>
        <taxon>Eukaryota</taxon>
        <taxon>Metamonada</taxon>
        <taxon>Parabasalia</taxon>
        <taxon>Trichomonadida</taxon>
        <taxon>Trichomonadidae</taxon>
        <taxon>Trichomonas</taxon>
    </lineage>
</organism>
<reference evidence="1" key="1">
    <citation type="submission" date="2006-10" db="EMBL/GenBank/DDBJ databases">
        <authorList>
            <person name="Amadeo P."/>
            <person name="Zhao Q."/>
            <person name="Wortman J."/>
            <person name="Fraser-Liggett C."/>
            <person name="Carlton J."/>
        </authorList>
    </citation>
    <scope>NUCLEOTIDE SEQUENCE</scope>
    <source>
        <strain evidence="1">G3</strain>
    </source>
</reference>
<dbReference type="OrthoDB" id="47007at2759"/>
<dbReference type="STRING" id="5722.A2EGL1"/>
<evidence type="ECO:0000313" key="1">
    <source>
        <dbReference type="EMBL" id="EAY08206.1"/>
    </source>
</evidence>
<dbReference type="PANTHER" id="PTHR43975">
    <property type="entry name" value="ZGC:101858"/>
    <property type="match status" value="1"/>
</dbReference>